<evidence type="ECO:0000313" key="1">
    <source>
        <dbReference type="EMBL" id="KAI0046252.1"/>
    </source>
</evidence>
<protein>
    <submittedName>
        <fullName evidence="1">Uncharacterized protein</fullName>
    </submittedName>
</protein>
<evidence type="ECO:0000313" key="2">
    <source>
        <dbReference type="Proteomes" id="UP000814033"/>
    </source>
</evidence>
<proteinExistence type="predicted"/>
<gene>
    <name evidence="1" type="ORF">FA95DRAFT_1573275</name>
</gene>
<comment type="caution">
    <text evidence="1">The sequence shown here is derived from an EMBL/GenBank/DDBJ whole genome shotgun (WGS) entry which is preliminary data.</text>
</comment>
<name>A0ACB8RR30_9AGAM</name>
<keyword evidence="2" id="KW-1185">Reference proteome</keyword>
<dbReference type="Proteomes" id="UP000814033">
    <property type="component" value="Unassembled WGS sequence"/>
</dbReference>
<reference evidence="1" key="2">
    <citation type="journal article" date="2022" name="New Phytol.">
        <title>Evolutionary transition to the ectomycorrhizal habit in the genomes of a hyperdiverse lineage of mushroom-forming fungi.</title>
        <authorList>
            <person name="Looney B."/>
            <person name="Miyauchi S."/>
            <person name="Morin E."/>
            <person name="Drula E."/>
            <person name="Courty P.E."/>
            <person name="Kohler A."/>
            <person name="Kuo A."/>
            <person name="LaButti K."/>
            <person name="Pangilinan J."/>
            <person name="Lipzen A."/>
            <person name="Riley R."/>
            <person name="Andreopoulos W."/>
            <person name="He G."/>
            <person name="Johnson J."/>
            <person name="Nolan M."/>
            <person name="Tritt A."/>
            <person name="Barry K.W."/>
            <person name="Grigoriev I.V."/>
            <person name="Nagy L.G."/>
            <person name="Hibbett D."/>
            <person name="Henrissat B."/>
            <person name="Matheny P.B."/>
            <person name="Labbe J."/>
            <person name="Martin F.M."/>
        </authorList>
    </citation>
    <scope>NUCLEOTIDE SEQUENCE</scope>
    <source>
        <strain evidence="1">FP105234-sp</strain>
    </source>
</reference>
<reference evidence="1" key="1">
    <citation type="submission" date="2021-02" db="EMBL/GenBank/DDBJ databases">
        <authorList>
            <consortium name="DOE Joint Genome Institute"/>
            <person name="Ahrendt S."/>
            <person name="Looney B.P."/>
            <person name="Miyauchi S."/>
            <person name="Morin E."/>
            <person name="Drula E."/>
            <person name="Courty P.E."/>
            <person name="Chicoki N."/>
            <person name="Fauchery L."/>
            <person name="Kohler A."/>
            <person name="Kuo A."/>
            <person name="Labutti K."/>
            <person name="Pangilinan J."/>
            <person name="Lipzen A."/>
            <person name="Riley R."/>
            <person name="Andreopoulos W."/>
            <person name="He G."/>
            <person name="Johnson J."/>
            <person name="Barry K.W."/>
            <person name="Grigoriev I.V."/>
            <person name="Nagy L."/>
            <person name="Hibbett D."/>
            <person name="Henrissat B."/>
            <person name="Matheny P.B."/>
            <person name="Labbe J."/>
            <person name="Martin F."/>
        </authorList>
    </citation>
    <scope>NUCLEOTIDE SEQUENCE</scope>
    <source>
        <strain evidence="1">FP105234-sp</strain>
    </source>
</reference>
<sequence>MYAPGVPDNVAVFTAPPLFGFLFNWGLFGVLSAQTYYYSLHFPADRRSLKGLVYGLYILETSQTAMFTQTAFAKFGTGWGDLDQLHNRGTMWLSVPLLSVTSAVQSFFAFRIFALTGSKYLRVVITATAAISGCSGFADAFVSHWMAPNDTKIRSKPFVTMLVWLAGNSLCDLLICSCMLTWYLQALRRDLRQETTGIVSQILCMSVTTNLITATVATVTTILFIVDKDNNFWMCPAIVLGKQTYVYNLEAETQSIRFADGTLPTPVTGPLGTLEIPQDTQSDIMNPVDLPKESDRADPDGSSSTGEGQRDYKVDACHAY</sequence>
<organism evidence="1 2">
    <name type="scientific">Auriscalpium vulgare</name>
    <dbReference type="NCBI Taxonomy" id="40419"/>
    <lineage>
        <taxon>Eukaryota</taxon>
        <taxon>Fungi</taxon>
        <taxon>Dikarya</taxon>
        <taxon>Basidiomycota</taxon>
        <taxon>Agaricomycotina</taxon>
        <taxon>Agaricomycetes</taxon>
        <taxon>Russulales</taxon>
        <taxon>Auriscalpiaceae</taxon>
        <taxon>Auriscalpium</taxon>
    </lineage>
</organism>
<dbReference type="EMBL" id="MU275930">
    <property type="protein sequence ID" value="KAI0046252.1"/>
    <property type="molecule type" value="Genomic_DNA"/>
</dbReference>
<accession>A0ACB8RR30</accession>